<evidence type="ECO:0000313" key="2">
    <source>
        <dbReference type="Proteomes" id="UP000246233"/>
    </source>
</evidence>
<dbReference type="GeneID" id="64869153"/>
<protein>
    <submittedName>
        <fullName evidence="1">Uncharacterized protein</fullName>
    </submittedName>
</protein>
<proteinExistence type="predicted"/>
<evidence type="ECO:0000313" key="1">
    <source>
        <dbReference type="EMBL" id="AWN05808.1"/>
    </source>
</evidence>
<sequence>MKFGEKFSTTVFFAKEFLNSIGMHNAKILAGEEFYRAAERSPEVIVPFHHTLKQSHAHNHIRPLVAIKTEAIALRAQLAIEGPR</sequence>
<dbReference type="KEGG" id="vg:64869153"/>
<accession>A0A2U8UQA5</accession>
<dbReference type="EMBL" id="MH155876">
    <property type="protein sequence ID" value="AWN05808.1"/>
    <property type="molecule type" value="Genomic_DNA"/>
</dbReference>
<reference evidence="2" key="1">
    <citation type="submission" date="2018-04" db="EMBL/GenBank/DDBJ databases">
        <authorList>
            <person name="Gomez-Rosado J.O."/>
            <person name="Gonzalez-Garcia E.M."/>
            <person name="Gonzalez-Leon M.A."/>
            <person name="Gonzalez-Rodriguez J."/>
            <person name="Gonzalez-Santos L.I."/>
            <person name="Goveo-Rivera I.A."/>
            <person name="Gutierrez-Silva J.C."/>
            <person name="Issa-Mahmud S."/>
            <person name="Lopez-Llera J.N."/>
            <person name="Marrero-Visalden G."/>
            <person name="Muyet-Blasini E."/>
            <person name="Ortiz-Torres X.D."/>
            <person name="Palacios-Vallejo J.G."/>
            <person name="Pichardo-Gonzalez P.A."/>
            <person name="Pou-Acosta P.M."/>
            <person name="Velez-Velazquez R.M."/>
            <person name="Fernandez-Martinez M."/>
            <person name="Maldonado-Vazquez N."/>
            <person name="Rubin M."/>
            <person name="Vazquez E."/>
            <person name="Garlena R.A."/>
            <person name="Russell D.A."/>
            <person name="Pope W.H."/>
            <person name="Jacobs-Sera D."/>
            <person name="Hatfull G.F."/>
        </authorList>
    </citation>
    <scope>NUCLEOTIDE SEQUENCE [LARGE SCALE GENOMIC DNA]</scope>
</reference>
<keyword evidence="2" id="KW-1185">Reference proteome</keyword>
<dbReference type="Proteomes" id="UP000246233">
    <property type="component" value="Segment"/>
</dbReference>
<name>A0A2U8UQA5_9CAUD</name>
<dbReference type="RefSeq" id="YP_010061269.1">
    <property type="nucleotide sequence ID" value="NC_054781.1"/>
</dbReference>
<organism evidence="1 2">
    <name type="scientific">Mycobacterium phage Priamo</name>
    <dbReference type="NCBI Taxonomy" id="2182403"/>
    <lineage>
        <taxon>Viruses</taxon>
        <taxon>Duplodnaviria</taxon>
        <taxon>Heunggongvirae</taxon>
        <taxon>Uroviricota</taxon>
        <taxon>Caudoviricetes</taxon>
        <taxon>Gladiatorvirus</taxon>
        <taxon>Gladiatorvirus priamo</taxon>
    </lineage>
</organism>
<gene>
    <name evidence="1" type="primary">45</name>
    <name evidence="1" type="ORF">SEA_PRIAMO_45</name>
</gene>